<evidence type="ECO:0000256" key="1">
    <source>
        <dbReference type="SAM" id="Phobius"/>
    </source>
</evidence>
<organism evidence="2">
    <name type="scientific">marine sediment metagenome</name>
    <dbReference type="NCBI Taxonomy" id="412755"/>
    <lineage>
        <taxon>unclassified sequences</taxon>
        <taxon>metagenomes</taxon>
        <taxon>ecological metagenomes</taxon>
    </lineage>
</organism>
<dbReference type="AlphaFoldDB" id="A0A0F9QZT4"/>
<sequence length="89" mass="10676">MKMQREFSWKGILIFLFIVDPIYRIIVFSSFYISLTTLIELGKLDLIVRIGMINSIIAMVVVYIFLFIYFVFPKIEENEHKKSIHTKRR</sequence>
<reference evidence="2" key="1">
    <citation type="journal article" date="2015" name="Nature">
        <title>Complex archaea that bridge the gap between prokaryotes and eukaryotes.</title>
        <authorList>
            <person name="Spang A."/>
            <person name="Saw J.H."/>
            <person name="Jorgensen S.L."/>
            <person name="Zaremba-Niedzwiedzka K."/>
            <person name="Martijn J."/>
            <person name="Lind A.E."/>
            <person name="van Eijk R."/>
            <person name="Schleper C."/>
            <person name="Guy L."/>
            <person name="Ettema T.J."/>
        </authorList>
    </citation>
    <scope>NUCLEOTIDE SEQUENCE</scope>
</reference>
<keyword evidence="1" id="KW-0812">Transmembrane</keyword>
<keyword evidence="1" id="KW-1133">Transmembrane helix</keyword>
<dbReference type="EMBL" id="LAZR01003408">
    <property type="protein sequence ID" value="KKN18636.1"/>
    <property type="molecule type" value="Genomic_DNA"/>
</dbReference>
<comment type="caution">
    <text evidence="2">The sequence shown here is derived from an EMBL/GenBank/DDBJ whole genome shotgun (WGS) entry which is preliminary data.</text>
</comment>
<name>A0A0F9QZT4_9ZZZZ</name>
<gene>
    <name evidence="2" type="ORF">LCGC14_0953910</name>
</gene>
<evidence type="ECO:0000313" key="2">
    <source>
        <dbReference type="EMBL" id="KKN18636.1"/>
    </source>
</evidence>
<accession>A0A0F9QZT4</accession>
<protein>
    <submittedName>
        <fullName evidence="2">Uncharacterized protein</fullName>
    </submittedName>
</protein>
<keyword evidence="1" id="KW-0472">Membrane</keyword>
<feature type="transmembrane region" description="Helical" evidence="1">
    <location>
        <begin position="46"/>
        <end position="72"/>
    </location>
</feature>
<proteinExistence type="predicted"/>
<feature type="transmembrane region" description="Helical" evidence="1">
    <location>
        <begin position="12"/>
        <end position="34"/>
    </location>
</feature>